<dbReference type="EMBL" id="SOAM01000002">
    <property type="protein sequence ID" value="TDS77106.1"/>
    <property type="molecule type" value="Genomic_DNA"/>
</dbReference>
<dbReference type="Gene3D" id="1.10.510.10">
    <property type="entry name" value="Transferase(Phosphotransferase) domain 1"/>
    <property type="match status" value="1"/>
</dbReference>
<dbReference type="Proteomes" id="UP000295344">
    <property type="component" value="Unassembled WGS sequence"/>
</dbReference>
<reference evidence="3 4" key="1">
    <citation type="submission" date="2019-03" db="EMBL/GenBank/DDBJ databases">
        <title>Genomic Encyclopedia of Archaeal and Bacterial Type Strains, Phase II (KMG-II): from individual species to whole genera.</title>
        <authorList>
            <person name="Goeker M."/>
        </authorList>
    </citation>
    <scope>NUCLEOTIDE SEQUENCE [LARGE SCALE GENOMIC DNA]</scope>
    <source>
        <strain evidence="3 4">DSM 24782</strain>
    </source>
</reference>
<feature type="compositionally biased region" description="Polar residues" evidence="1">
    <location>
        <begin position="573"/>
        <end position="583"/>
    </location>
</feature>
<feature type="compositionally biased region" description="Low complexity" evidence="1">
    <location>
        <begin position="520"/>
        <end position="572"/>
    </location>
</feature>
<organism evidence="3 4">
    <name type="scientific">Amnibacterium kyonggiense</name>
    <dbReference type="NCBI Taxonomy" id="595671"/>
    <lineage>
        <taxon>Bacteria</taxon>
        <taxon>Bacillati</taxon>
        <taxon>Actinomycetota</taxon>
        <taxon>Actinomycetes</taxon>
        <taxon>Micrococcales</taxon>
        <taxon>Microbacteriaceae</taxon>
        <taxon>Amnibacterium</taxon>
    </lineage>
</organism>
<feature type="compositionally biased region" description="Low complexity" evidence="1">
    <location>
        <begin position="472"/>
        <end position="483"/>
    </location>
</feature>
<keyword evidence="2" id="KW-1133">Transmembrane helix</keyword>
<proteinExistence type="predicted"/>
<gene>
    <name evidence="3" type="ORF">CLV52_2046</name>
</gene>
<evidence type="ECO:0000313" key="4">
    <source>
        <dbReference type="Proteomes" id="UP000295344"/>
    </source>
</evidence>
<keyword evidence="2" id="KW-0812">Transmembrane</keyword>
<comment type="caution">
    <text evidence="3">The sequence shown here is derived from an EMBL/GenBank/DDBJ whole genome shotgun (WGS) entry which is preliminary data.</text>
</comment>
<name>A0A4R7FL55_9MICO</name>
<dbReference type="SUPFAM" id="SSF56112">
    <property type="entry name" value="Protein kinase-like (PK-like)"/>
    <property type="match status" value="1"/>
</dbReference>
<evidence type="ECO:0000256" key="2">
    <source>
        <dbReference type="SAM" id="Phobius"/>
    </source>
</evidence>
<evidence type="ECO:0008006" key="5">
    <source>
        <dbReference type="Google" id="ProtNLM"/>
    </source>
</evidence>
<feature type="compositionally biased region" description="Polar residues" evidence="1">
    <location>
        <begin position="426"/>
        <end position="441"/>
    </location>
</feature>
<sequence>MRSLTHRFSPAETPCDTPQREGRCWARRCRIGLNHTVGISATVTGIGGWTVGPVVGRRPAGVARDAVHPGTGARAVLVVVDDRFTGRGLPDPETVARAAVVGSPLVVPMLDAGILEDGSRWYVTPAAPGPVLDPAAGCSPRRAASIVEAVARALAAVHAAGLVHGLVGPAAVVPATARHADRAVGTTLLLDTGVAALLGDRAGELAQAAGVSLPNDRGPAADVHALGGLLLRLLTAAAPAGPALAALPVPLRALLSSMLDEHPSRRPTADAVAQQLAGLREGLLATGPVELPRAVSAPVPVVSAPVPMQRAVTAPRTAVAPRVAVPPPVAAPHTAESPIVVPRATPAPAPSLWTGPVPVSTPDRPRRRRVGRALLLAGGVGLAGLLVGVVTHLPLDRGRSDGAVAAAAENGVFAAPATPAADTAASFGSSGSVAPSGTASKTGKHAASSQRAAAPPAFARPTAKVPSPLAASATSPRPSRNTTPPSPRPSSPVSSAPSSSIPSSSAPSSSAPSAPPASAPPTSSDPAPATSASSAPSSSAPAEEPTTTASSSPTTPSADPTTPTENPSPSESVASTPTDSPAA</sequence>
<evidence type="ECO:0000313" key="3">
    <source>
        <dbReference type="EMBL" id="TDS77106.1"/>
    </source>
</evidence>
<feature type="compositionally biased region" description="Low complexity" evidence="1">
    <location>
        <begin position="446"/>
        <end position="463"/>
    </location>
</feature>
<feature type="transmembrane region" description="Helical" evidence="2">
    <location>
        <begin position="373"/>
        <end position="395"/>
    </location>
</feature>
<accession>A0A4R7FL55</accession>
<feature type="compositionally biased region" description="Low complexity" evidence="1">
    <location>
        <begin position="491"/>
        <end position="512"/>
    </location>
</feature>
<evidence type="ECO:0000256" key="1">
    <source>
        <dbReference type="SAM" id="MobiDB-lite"/>
    </source>
</evidence>
<feature type="region of interest" description="Disordered" evidence="1">
    <location>
        <begin position="422"/>
        <end position="583"/>
    </location>
</feature>
<dbReference type="InterPro" id="IPR011009">
    <property type="entry name" value="Kinase-like_dom_sf"/>
</dbReference>
<dbReference type="AlphaFoldDB" id="A0A4R7FL55"/>
<keyword evidence="4" id="KW-1185">Reference proteome</keyword>
<protein>
    <recommendedName>
        <fullName evidence="5">Protein kinase domain-containing protein</fullName>
    </recommendedName>
</protein>
<keyword evidence="2" id="KW-0472">Membrane</keyword>